<evidence type="ECO:0000256" key="1">
    <source>
        <dbReference type="SAM" id="MobiDB-lite"/>
    </source>
</evidence>
<protein>
    <submittedName>
        <fullName evidence="4">F-box domain-containing protein</fullName>
    </submittedName>
</protein>
<name>A0A183I7Z0_9BILA</name>
<evidence type="ECO:0000313" key="3">
    <source>
        <dbReference type="Proteomes" id="UP000267606"/>
    </source>
</evidence>
<feature type="compositionally biased region" description="Polar residues" evidence="1">
    <location>
        <begin position="1"/>
        <end position="24"/>
    </location>
</feature>
<sequence length="95" mass="10524">MDNGGTSRNESASGCSSSLPTIHVNSPKLDENDANDKDICKQLKWDSLQMDEVPYLGHDQSGSTNEITLNNMPDLVMQCIFESFDLRDRCLASQV</sequence>
<dbReference type="Proteomes" id="UP000267606">
    <property type="component" value="Unassembled WGS sequence"/>
</dbReference>
<dbReference type="AlphaFoldDB" id="A0A183I7Z0"/>
<reference evidence="2 3" key="2">
    <citation type="submission" date="2018-11" db="EMBL/GenBank/DDBJ databases">
        <authorList>
            <consortium name="Pathogen Informatics"/>
        </authorList>
    </citation>
    <scope>NUCLEOTIDE SEQUENCE [LARGE SCALE GENOMIC DNA]</scope>
</reference>
<feature type="region of interest" description="Disordered" evidence="1">
    <location>
        <begin position="1"/>
        <end position="35"/>
    </location>
</feature>
<gene>
    <name evidence="2" type="ORF">OFLC_LOCUS15852</name>
</gene>
<accession>A0A183I7Z0</accession>
<keyword evidence="3" id="KW-1185">Reference proteome</keyword>
<dbReference type="WBParaSite" id="OFLC_0001586501-mRNA-1">
    <property type="protein sequence ID" value="OFLC_0001586501-mRNA-1"/>
    <property type="gene ID" value="OFLC_0001586501"/>
</dbReference>
<proteinExistence type="predicted"/>
<dbReference type="EMBL" id="UZAJ01043059">
    <property type="protein sequence ID" value="VDP24277.1"/>
    <property type="molecule type" value="Genomic_DNA"/>
</dbReference>
<reference evidence="4" key="1">
    <citation type="submission" date="2016-06" db="UniProtKB">
        <authorList>
            <consortium name="WormBaseParasite"/>
        </authorList>
    </citation>
    <scope>IDENTIFICATION</scope>
</reference>
<evidence type="ECO:0000313" key="2">
    <source>
        <dbReference type="EMBL" id="VDP24277.1"/>
    </source>
</evidence>
<organism evidence="4">
    <name type="scientific">Onchocerca flexuosa</name>
    <dbReference type="NCBI Taxonomy" id="387005"/>
    <lineage>
        <taxon>Eukaryota</taxon>
        <taxon>Metazoa</taxon>
        <taxon>Ecdysozoa</taxon>
        <taxon>Nematoda</taxon>
        <taxon>Chromadorea</taxon>
        <taxon>Rhabditida</taxon>
        <taxon>Spirurina</taxon>
        <taxon>Spiruromorpha</taxon>
        <taxon>Filarioidea</taxon>
        <taxon>Onchocercidae</taxon>
        <taxon>Onchocerca</taxon>
    </lineage>
</organism>
<evidence type="ECO:0000313" key="4">
    <source>
        <dbReference type="WBParaSite" id="OFLC_0001586501-mRNA-1"/>
    </source>
</evidence>